<dbReference type="AlphaFoldDB" id="A0A2Z4G829"/>
<dbReference type="OrthoDB" id="515108at2"/>
<dbReference type="RefSeq" id="WP_111370357.1">
    <property type="nucleotide sequence ID" value="NZ_CP029480.1"/>
</dbReference>
<proteinExistence type="predicted"/>
<accession>A0A2Z4G829</accession>
<organism evidence="1 2">
    <name type="scientific">Arcticibacterium luteifluviistationis</name>
    <dbReference type="NCBI Taxonomy" id="1784714"/>
    <lineage>
        <taxon>Bacteria</taxon>
        <taxon>Pseudomonadati</taxon>
        <taxon>Bacteroidota</taxon>
        <taxon>Cytophagia</taxon>
        <taxon>Cytophagales</taxon>
        <taxon>Leadbetterellaceae</taxon>
        <taxon>Arcticibacterium</taxon>
    </lineage>
</organism>
<dbReference type="KEGG" id="als:DJ013_03345"/>
<dbReference type="EMBL" id="CP029480">
    <property type="protein sequence ID" value="AWV97255.1"/>
    <property type="molecule type" value="Genomic_DNA"/>
</dbReference>
<dbReference type="Proteomes" id="UP000249873">
    <property type="component" value="Chromosome"/>
</dbReference>
<keyword evidence="2" id="KW-1185">Reference proteome</keyword>
<gene>
    <name evidence="1" type="ORF">DJ013_03345</name>
</gene>
<sequence length="88" mass="10251">MSDRINARLSKPLADHVNSMVGSDALYETPSEYIRSLIRRDMEGELSQVYSSIMEGFTDIKESRTIKSSGSWKKDKELFKQKQFQNWE</sequence>
<reference evidence="1 2" key="1">
    <citation type="submission" date="2018-05" db="EMBL/GenBank/DDBJ databases">
        <title>Complete genome sequence of Arcticibacterium luteifluviistationis SM1504T, a cytophagaceae bacterium isolated from Arctic surface seawater.</title>
        <authorList>
            <person name="Li Y."/>
            <person name="Qin Q.-L."/>
        </authorList>
    </citation>
    <scope>NUCLEOTIDE SEQUENCE [LARGE SCALE GENOMIC DNA]</scope>
    <source>
        <strain evidence="1 2">SM1504</strain>
    </source>
</reference>
<evidence type="ECO:0000313" key="2">
    <source>
        <dbReference type="Proteomes" id="UP000249873"/>
    </source>
</evidence>
<evidence type="ECO:0000313" key="1">
    <source>
        <dbReference type="EMBL" id="AWV97255.1"/>
    </source>
</evidence>
<name>A0A2Z4G829_9BACT</name>
<protein>
    <submittedName>
        <fullName evidence="1">CopG family transcriptional regulator</fullName>
    </submittedName>
</protein>